<evidence type="ECO:0000313" key="1">
    <source>
        <dbReference type="EMBL" id="SVA41968.1"/>
    </source>
</evidence>
<sequence>VGRNCVSAWGTTLLLRVDTRDFTLVQSGSG</sequence>
<name>A0A381VQC9_9ZZZZ</name>
<gene>
    <name evidence="1" type="ORF">METZ01_LOCUS94822</name>
</gene>
<feature type="non-terminal residue" evidence="1">
    <location>
        <position position="1"/>
    </location>
</feature>
<dbReference type="AlphaFoldDB" id="A0A381VQC9"/>
<accession>A0A381VQC9</accession>
<protein>
    <submittedName>
        <fullName evidence="1">Uncharacterized protein</fullName>
    </submittedName>
</protein>
<organism evidence="1">
    <name type="scientific">marine metagenome</name>
    <dbReference type="NCBI Taxonomy" id="408172"/>
    <lineage>
        <taxon>unclassified sequences</taxon>
        <taxon>metagenomes</taxon>
        <taxon>ecological metagenomes</taxon>
    </lineage>
</organism>
<reference evidence="1" key="1">
    <citation type="submission" date="2018-05" db="EMBL/GenBank/DDBJ databases">
        <authorList>
            <person name="Lanie J.A."/>
            <person name="Ng W.-L."/>
            <person name="Kazmierczak K.M."/>
            <person name="Andrzejewski T.M."/>
            <person name="Davidsen T.M."/>
            <person name="Wayne K.J."/>
            <person name="Tettelin H."/>
            <person name="Glass J.I."/>
            <person name="Rusch D."/>
            <person name="Podicherti R."/>
            <person name="Tsui H.-C.T."/>
            <person name="Winkler M.E."/>
        </authorList>
    </citation>
    <scope>NUCLEOTIDE SEQUENCE</scope>
</reference>
<proteinExistence type="predicted"/>
<dbReference type="EMBL" id="UINC01009356">
    <property type="protein sequence ID" value="SVA41968.1"/>
    <property type="molecule type" value="Genomic_DNA"/>
</dbReference>